<keyword evidence="8" id="KW-0539">Nucleus</keyword>
<evidence type="ECO:0000256" key="8">
    <source>
        <dbReference type="ARBA" id="ARBA00023242"/>
    </source>
</evidence>
<dbReference type="CDD" id="cd06257">
    <property type="entry name" value="DnaJ"/>
    <property type="match status" value="1"/>
</dbReference>
<dbReference type="Gene3D" id="1.10.287.110">
    <property type="entry name" value="DnaJ domain"/>
    <property type="match status" value="1"/>
</dbReference>
<evidence type="ECO:0000256" key="3">
    <source>
        <dbReference type="ARBA" id="ARBA00022729"/>
    </source>
</evidence>
<accession>A0A0M3IEI0</accession>
<evidence type="ECO:0000313" key="14">
    <source>
        <dbReference type="Proteomes" id="UP000036681"/>
    </source>
</evidence>
<feature type="domain" description="J" evidence="12">
    <location>
        <begin position="37"/>
        <end position="101"/>
    </location>
</feature>
<dbReference type="PRINTS" id="PR00625">
    <property type="entry name" value="JDOMAIN"/>
</dbReference>
<evidence type="ECO:0000256" key="11">
    <source>
        <dbReference type="SAM" id="SignalP"/>
    </source>
</evidence>
<feature type="transmembrane region" description="Helical" evidence="10">
    <location>
        <begin position="127"/>
        <end position="147"/>
    </location>
</feature>
<dbReference type="PANTHER" id="PTHR44653">
    <property type="entry name" value="DNAJ HOMOLOG SUBFAMILY C MEMBER 1"/>
    <property type="match status" value="1"/>
</dbReference>
<dbReference type="FunFam" id="1.10.10.60:FF:000180">
    <property type="entry name" value="DnaJ (Hsp40) homolog, subfamily C, member 2"/>
    <property type="match status" value="1"/>
</dbReference>
<dbReference type="InterPro" id="IPR009057">
    <property type="entry name" value="Homeodomain-like_sf"/>
</dbReference>
<dbReference type="SMART" id="SM00271">
    <property type="entry name" value="DnaJ"/>
    <property type="match status" value="1"/>
</dbReference>
<evidence type="ECO:0000256" key="4">
    <source>
        <dbReference type="ARBA" id="ARBA00022737"/>
    </source>
</evidence>
<dbReference type="SUPFAM" id="SSF46565">
    <property type="entry name" value="Chaperone J-domain"/>
    <property type="match status" value="1"/>
</dbReference>
<dbReference type="GO" id="GO:0005634">
    <property type="term" value="C:nucleus"/>
    <property type="evidence" value="ECO:0007669"/>
    <property type="project" value="UniProtKB-SubCell"/>
</dbReference>
<dbReference type="SMART" id="SM00717">
    <property type="entry name" value="SANT"/>
    <property type="match status" value="2"/>
</dbReference>
<dbReference type="PROSITE" id="PS50076">
    <property type="entry name" value="DNAJ_2"/>
    <property type="match status" value="1"/>
</dbReference>
<evidence type="ECO:0000256" key="2">
    <source>
        <dbReference type="ARBA" id="ARBA00022692"/>
    </source>
</evidence>
<evidence type="ECO:0000256" key="9">
    <source>
        <dbReference type="ARBA" id="ARBA00037847"/>
    </source>
</evidence>
<sequence length="471" mass="54371">MVIVERLFLLSLVCELVESWSNEELALYDLVEEVNSNFYELFSVKQDATLSEIKRAYRRLSMELHPDRNQAEDANEQFRRIAAIYEVLKSPQLREKYDSVLEFGLPDWRQPIYYFRRARKLSWLETMFVILGISTITHYLMLWGAYIEKYWVLLSKSGKARKKELRQARKAGVVKADDAVDASISAQLADERPTLRKLLPFLILSTLYRMALLSPTVLEQSYKYFCAPLEPPEAEFNRRISAPEDEPKQIRAYMELSPQPVYEYAVADDLKPVLTNDFVESRANELNGHEPNHSMRGEKWSCDELELLVKLTTEKYPSGTPDRWKLVGRILGRSPEEVASMTGKLKLVKRDEYAKLLRGAQSSSAVMAAANVTALKVGTRESNGTVDKETAIPMISSAQPSDHQNSKFDGWSQHDQRLFETALQQFPKGTADRWDKIVNCVPNKTKQQCIDRFKYLSEMVRQRKLQHKNKK</sequence>
<proteinExistence type="predicted"/>
<dbReference type="InterPro" id="IPR001623">
    <property type="entry name" value="DnaJ_domain"/>
</dbReference>
<dbReference type="Proteomes" id="UP000036681">
    <property type="component" value="Unplaced"/>
</dbReference>
<evidence type="ECO:0000256" key="5">
    <source>
        <dbReference type="ARBA" id="ARBA00022989"/>
    </source>
</evidence>
<keyword evidence="7" id="KW-0143">Chaperone</keyword>
<evidence type="ECO:0000313" key="15">
    <source>
        <dbReference type="WBParaSite" id="ALUE_0001650601-mRNA-1"/>
    </source>
</evidence>
<dbReference type="InterPro" id="IPR052606">
    <property type="entry name" value="DnaJ_domain_protein"/>
</dbReference>
<keyword evidence="2 10" id="KW-0812">Transmembrane</keyword>
<protein>
    <submittedName>
        <fullName evidence="15">DnaJ homolog subfamily C member 1</fullName>
    </submittedName>
</protein>
<dbReference type="SUPFAM" id="SSF46689">
    <property type="entry name" value="Homeodomain-like"/>
    <property type="match status" value="1"/>
</dbReference>
<evidence type="ECO:0000256" key="1">
    <source>
        <dbReference type="ARBA" id="ARBA00004123"/>
    </source>
</evidence>
<evidence type="ECO:0000256" key="7">
    <source>
        <dbReference type="ARBA" id="ARBA00023186"/>
    </source>
</evidence>
<keyword evidence="14" id="KW-1185">Reference proteome</keyword>
<dbReference type="Pfam" id="PF00226">
    <property type="entry name" value="DnaJ"/>
    <property type="match status" value="1"/>
</dbReference>
<organism evidence="14 15">
    <name type="scientific">Ascaris lumbricoides</name>
    <name type="common">Giant roundworm</name>
    <dbReference type="NCBI Taxonomy" id="6252"/>
    <lineage>
        <taxon>Eukaryota</taxon>
        <taxon>Metazoa</taxon>
        <taxon>Ecdysozoa</taxon>
        <taxon>Nematoda</taxon>
        <taxon>Chromadorea</taxon>
        <taxon>Rhabditida</taxon>
        <taxon>Spirurina</taxon>
        <taxon>Ascaridomorpha</taxon>
        <taxon>Ascaridoidea</taxon>
        <taxon>Ascarididae</taxon>
        <taxon>Ascaris</taxon>
    </lineage>
</organism>
<dbReference type="Pfam" id="PF00249">
    <property type="entry name" value="Myb_DNA-binding"/>
    <property type="match status" value="1"/>
</dbReference>
<dbReference type="Pfam" id="PF23082">
    <property type="entry name" value="Myb_DNA-binding_2"/>
    <property type="match status" value="1"/>
</dbReference>
<keyword evidence="6 10" id="KW-0472">Membrane</keyword>
<evidence type="ECO:0000259" key="13">
    <source>
        <dbReference type="PROSITE" id="PS50090"/>
    </source>
</evidence>
<feature type="signal peptide" evidence="11">
    <location>
        <begin position="1"/>
        <end position="19"/>
    </location>
</feature>
<dbReference type="InterPro" id="IPR001005">
    <property type="entry name" value="SANT/Myb"/>
</dbReference>
<dbReference type="CDD" id="cd00167">
    <property type="entry name" value="SANT"/>
    <property type="match status" value="1"/>
</dbReference>
<dbReference type="Gene3D" id="1.10.10.60">
    <property type="entry name" value="Homeodomain-like"/>
    <property type="match status" value="2"/>
</dbReference>
<evidence type="ECO:0000256" key="10">
    <source>
        <dbReference type="SAM" id="Phobius"/>
    </source>
</evidence>
<dbReference type="PANTHER" id="PTHR44653:SF2">
    <property type="entry name" value="DNAJ HOMOLOG SUBFAMILY C MEMBER 1"/>
    <property type="match status" value="1"/>
</dbReference>
<keyword evidence="3 11" id="KW-0732">Signal</keyword>
<reference evidence="15" key="1">
    <citation type="submission" date="2017-02" db="UniProtKB">
        <authorList>
            <consortium name="WormBaseParasite"/>
        </authorList>
    </citation>
    <scope>IDENTIFICATION</scope>
</reference>
<dbReference type="WBParaSite" id="ALUE_0001650601-mRNA-1">
    <property type="protein sequence ID" value="ALUE_0001650601-mRNA-1"/>
    <property type="gene ID" value="ALUE_0001650601"/>
</dbReference>
<keyword evidence="4" id="KW-0677">Repeat</keyword>
<feature type="chain" id="PRO_5005657158" evidence="11">
    <location>
        <begin position="20"/>
        <end position="471"/>
    </location>
</feature>
<keyword evidence="5 10" id="KW-1133">Transmembrane helix</keyword>
<feature type="domain" description="Myb-like" evidence="13">
    <location>
        <begin position="403"/>
        <end position="457"/>
    </location>
</feature>
<dbReference type="PROSITE" id="PS50090">
    <property type="entry name" value="MYB_LIKE"/>
    <property type="match status" value="1"/>
</dbReference>
<dbReference type="AlphaFoldDB" id="A0A0M3IEI0"/>
<evidence type="ECO:0000256" key="6">
    <source>
        <dbReference type="ARBA" id="ARBA00023136"/>
    </source>
</evidence>
<name>A0A0M3IEI0_ASCLU</name>
<dbReference type="InterPro" id="IPR036869">
    <property type="entry name" value="J_dom_sf"/>
</dbReference>
<evidence type="ECO:0000259" key="12">
    <source>
        <dbReference type="PROSITE" id="PS50076"/>
    </source>
</evidence>
<comment type="subcellular location">
    <subcellularLocation>
        <location evidence="9">Endomembrane system</location>
        <topology evidence="9">Single-pass membrane protein</topology>
    </subcellularLocation>
    <subcellularLocation>
        <location evidence="1">Nucleus</location>
    </subcellularLocation>
</comment>
<dbReference type="GO" id="GO:0012505">
    <property type="term" value="C:endomembrane system"/>
    <property type="evidence" value="ECO:0007669"/>
    <property type="project" value="UniProtKB-SubCell"/>
</dbReference>